<gene>
    <name evidence="2" type="ORF">MNBD_GAMMA26-2299</name>
</gene>
<protein>
    <submittedName>
        <fullName evidence="2">Uncharacterized protein</fullName>
    </submittedName>
</protein>
<dbReference type="EMBL" id="UOFX01000044">
    <property type="protein sequence ID" value="VAX09129.1"/>
    <property type="molecule type" value="Genomic_DNA"/>
</dbReference>
<feature type="transmembrane region" description="Helical" evidence="1">
    <location>
        <begin position="20"/>
        <end position="43"/>
    </location>
</feature>
<dbReference type="AlphaFoldDB" id="A0A3B1ASZ5"/>
<sequence length="53" mass="6141">MNEHKENRLVRYSVNHPRVVIAAMTLSTLLLIMLAILPLLFISNGLENIHFQR</sequence>
<proteinExistence type="predicted"/>
<reference evidence="2" key="1">
    <citation type="submission" date="2018-06" db="EMBL/GenBank/DDBJ databases">
        <authorList>
            <person name="Zhirakovskaya E."/>
        </authorList>
    </citation>
    <scope>NUCLEOTIDE SEQUENCE</scope>
</reference>
<evidence type="ECO:0000313" key="2">
    <source>
        <dbReference type="EMBL" id="VAX09129.1"/>
    </source>
</evidence>
<evidence type="ECO:0000256" key="1">
    <source>
        <dbReference type="SAM" id="Phobius"/>
    </source>
</evidence>
<accession>A0A3B1ASZ5</accession>
<organism evidence="2">
    <name type="scientific">hydrothermal vent metagenome</name>
    <dbReference type="NCBI Taxonomy" id="652676"/>
    <lineage>
        <taxon>unclassified sequences</taxon>
        <taxon>metagenomes</taxon>
        <taxon>ecological metagenomes</taxon>
    </lineage>
</organism>
<keyword evidence="1" id="KW-1133">Transmembrane helix</keyword>
<keyword evidence="1" id="KW-0472">Membrane</keyword>
<keyword evidence="1" id="KW-0812">Transmembrane</keyword>
<name>A0A3B1ASZ5_9ZZZZ</name>